<reference evidence="3" key="1">
    <citation type="journal article" date="2020" name="Stud. Mycol.">
        <title>101 Dothideomycetes genomes: a test case for predicting lifestyles and emergence of pathogens.</title>
        <authorList>
            <person name="Haridas S."/>
            <person name="Albert R."/>
            <person name="Binder M."/>
            <person name="Bloem J."/>
            <person name="Labutti K."/>
            <person name="Salamov A."/>
            <person name="Andreopoulos B."/>
            <person name="Baker S."/>
            <person name="Barry K."/>
            <person name="Bills G."/>
            <person name="Bluhm B."/>
            <person name="Cannon C."/>
            <person name="Castanera R."/>
            <person name="Culley D."/>
            <person name="Daum C."/>
            <person name="Ezra D."/>
            <person name="Gonzalez J."/>
            <person name="Henrissat B."/>
            <person name="Kuo A."/>
            <person name="Liang C."/>
            <person name="Lipzen A."/>
            <person name="Lutzoni F."/>
            <person name="Magnuson J."/>
            <person name="Mondo S."/>
            <person name="Nolan M."/>
            <person name="Ohm R."/>
            <person name="Pangilinan J."/>
            <person name="Park H.-J."/>
            <person name="Ramirez L."/>
            <person name="Alfaro M."/>
            <person name="Sun H."/>
            <person name="Tritt A."/>
            <person name="Yoshinaga Y."/>
            <person name="Zwiers L.-H."/>
            <person name="Turgeon B."/>
            <person name="Goodwin S."/>
            <person name="Spatafora J."/>
            <person name="Crous P."/>
            <person name="Grigoriev I."/>
        </authorList>
    </citation>
    <scope>NUCLEOTIDE SEQUENCE</scope>
    <source>
        <strain evidence="3">CBS 122367</strain>
    </source>
</reference>
<protein>
    <recommendedName>
        <fullName evidence="5">Extracellular membrane protein CFEM domain-containing protein</fullName>
    </recommendedName>
</protein>
<keyword evidence="2" id="KW-0472">Membrane</keyword>
<evidence type="ECO:0000313" key="4">
    <source>
        <dbReference type="Proteomes" id="UP000799291"/>
    </source>
</evidence>
<evidence type="ECO:0000256" key="2">
    <source>
        <dbReference type="SAM" id="Phobius"/>
    </source>
</evidence>
<feature type="compositionally biased region" description="Basic and acidic residues" evidence="1">
    <location>
        <begin position="335"/>
        <end position="347"/>
    </location>
</feature>
<keyword evidence="2" id="KW-0812">Transmembrane</keyword>
<keyword evidence="4" id="KW-1185">Reference proteome</keyword>
<feature type="region of interest" description="Disordered" evidence="1">
    <location>
        <begin position="302"/>
        <end position="416"/>
    </location>
</feature>
<proteinExistence type="predicted"/>
<organism evidence="3 4">
    <name type="scientific">Lentithecium fluviatile CBS 122367</name>
    <dbReference type="NCBI Taxonomy" id="1168545"/>
    <lineage>
        <taxon>Eukaryota</taxon>
        <taxon>Fungi</taxon>
        <taxon>Dikarya</taxon>
        <taxon>Ascomycota</taxon>
        <taxon>Pezizomycotina</taxon>
        <taxon>Dothideomycetes</taxon>
        <taxon>Pleosporomycetidae</taxon>
        <taxon>Pleosporales</taxon>
        <taxon>Massarineae</taxon>
        <taxon>Lentitheciaceae</taxon>
        <taxon>Lentithecium</taxon>
    </lineage>
</organism>
<dbReference type="EMBL" id="MU005572">
    <property type="protein sequence ID" value="KAF2689209.1"/>
    <property type="molecule type" value="Genomic_DNA"/>
</dbReference>
<feature type="transmembrane region" description="Helical" evidence="2">
    <location>
        <begin position="198"/>
        <end position="218"/>
    </location>
</feature>
<dbReference type="OrthoDB" id="3798478at2759"/>
<feature type="region of interest" description="Disordered" evidence="1">
    <location>
        <begin position="226"/>
        <end position="259"/>
    </location>
</feature>
<evidence type="ECO:0000313" key="3">
    <source>
        <dbReference type="EMBL" id="KAF2689209.1"/>
    </source>
</evidence>
<feature type="compositionally biased region" description="Low complexity" evidence="1">
    <location>
        <begin position="321"/>
        <end position="330"/>
    </location>
</feature>
<dbReference type="Proteomes" id="UP000799291">
    <property type="component" value="Unassembled WGS sequence"/>
</dbReference>
<sequence length="416" mass="42980">MAPTVLLTPIQGTPRWPLACVAATSTTDTTYDLQSLFAMPFLLVSKSCPLLLNFSFPSFCANILQGCDNSGCWCNKGNLDLRISWIERCASTDCTFDNMNTATDVSILSGIQVQYCVDHSHSPSGMSLPSSAQATTTESSVSETGTTTGAGISTTETGTGTNTRARPTSGPSATGTSNPTSTAAASTSSSSLSTGAKAGIGIGATFCALLAIAILLLLRRRKPSQPIYPPPTSTQNFNNQPPMAPTPYSGTGPYSPPPMQHPAPLHIPQGGAAFAGVGNGKGDVSPIEEKAPMVGIARKEVGAGKGGVSPESTPATGKVQPASPSSEVPGSVPPPRHEVGNEGEIVHTELPVNQYPGQGQGGYQESRQGQWGYQYPGQAQELPSGAQQQQQQGGQGYVPYPGGQQYGGTYELGTGR</sequence>
<gene>
    <name evidence="3" type="ORF">K458DRAFT_125212</name>
</gene>
<feature type="region of interest" description="Disordered" evidence="1">
    <location>
        <begin position="126"/>
        <end position="194"/>
    </location>
</feature>
<keyword evidence="2" id="KW-1133">Transmembrane helix</keyword>
<dbReference type="AlphaFoldDB" id="A0A6G1JGF3"/>
<name>A0A6G1JGF3_9PLEO</name>
<accession>A0A6G1JGF3</accession>
<evidence type="ECO:0008006" key="5">
    <source>
        <dbReference type="Google" id="ProtNLM"/>
    </source>
</evidence>
<evidence type="ECO:0000256" key="1">
    <source>
        <dbReference type="SAM" id="MobiDB-lite"/>
    </source>
</evidence>
<feature type="compositionally biased region" description="Low complexity" evidence="1">
    <location>
        <begin position="387"/>
        <end position="403"/>
    </location>
</feature>